<dbReference type="PANTHER" id="PTHR35007:SF2">
    <property type="entry name" value="PILUS ASSEMBLE PROTEIN"/>
    <property type="match status" value="1"/>
</dbReference>
<keyword evidence="2" id="KW-1003">Cell membrane</keyword>
<evidence type="ECO:0000256" key="4">
    <source>
        <dbReference type="ARBA" id="ARBA00022989"/>
    </source>
</evidence>
<dbReference type="GeneID" id="61167529"/>
<dbReference type="Pfam" id="PF00482">
    <property type="entry name" value="T2SSF"/>
    <property type="match status" value="1"/>
</dbReference>
<evidence type="ECO:0000313" key="10">
    <source>
        <dbReference type="Proteomes" id="UP000255284"/>
    </source>
</evidence>
<protein>
    <submittedName>
        <fullName evidence="9">Flp pilus assembly protein TadB</fullName>
    </submittedName>
    <submittedName>
        <fullName evidence="8">Type II secretion system F family protein</fullName>
    </submittedName>
</protein>
<evidence type="ECO:0000256" key="5">
    <source>
        <dbReference type="ARBA" id="ARBA00023136"/>
    </source>
</evidence>
<feature type="domain" description="Type II secretion system protein GspF" evidence="7">
    <location>
        <begin position="159"/>
        <end position="283"/>
    </location>
</feature>
<evidence type="ECO:0000259" key="7">
    <source>
        <dbReference type="Pfam" id="PF00482"/>
    </source>
</evidence>
<evidence type="ECO:0000313" key="9">
    <source>
        <dbReference type="EMBL" id="STO15662.1"/>
    </source>
</evidence>
<reference evidence="8 11" key="2">
    <citation type="submission" date="2020-04" db="EMBL/GenBank/DDBJ databases">
        <title>Antimicrobial susceptibility and clonality of vaginal-derived multi-drug resistant Mobiluncus isolates in China.</title>
        <authorList>
            <person name="Zhang X."/>
        </authorList>
    </citation>
    <scope>NUCLEOTIDE SEQUENCE [LARGE SCALE GENOMIC DNA]</scope>
    <source>
        <strain evidence="8 11">7</strain>
    </source>
</reference>
<comment type="subcellular location">
    <subcellularLocation>
        <location evidence="1">Cell membrane</location>
        <topology evidence="1">Multi-pass membrane protein</topology>
    </subcellularLocation>
</comment>
<evidence type="ECO:0000256" key="1">
    <source>
        <dbReference type="ARBA" id="ARBA00004651"/>
    </source>
</evidence>
<dbReference type="InterPro" id="IPR042094">
    <property type="entry name" value="T2SS_GspF_sf"/>
</dbReference>
<accession>A0A2J9KQ46</accession>
<dbReference type="EMBL" id="UGGQ01000006">
    <property type="protein sequence ID" value="STO15662.1"/>
    <property type="molecule type" value="Genomic_DNA"/>
</dbReference>
<keyword evidence="5 6" id="KW-0472">Membrane</keyword>
<dbReference type="Gene3D" id="1.20.81.30">
    <property type="entry name" value="Type II secretion system (T2SS), domain F"/>
    <property type="match status" value="1"/>
</dbReference>
<dbReference type="OrthoDB" id="5185234at2"/>
<evidence type="ECO:0000256" key="2">
    <source>
        <dbReference type="ARBA" id="ARBA00022475"/>
    </source>
</evidence>
<reference evidence="9 10" key="1">
    <citation type="submission" date="2018-06" db="EMBL/GenBank/DDBJ databases">
        <authorList>
            <consortium name="Pathogen Informatics"/>
            <person name="Doyle S."/>
        </authorList>
    </citation>
    <scope>NUCLEOTIDE SEQUENCE [LARGE SCALE GENOMIC DNA]</scope>
    <source>
        <strain evidence="9 10">NCTC11819</strain>
    </source>
</reference>
<gene>
    <name evidence="8" type="ORF">HHJ74_09370</name>
    <name evidence="9" type="ORF">NCTC11819_00204</name>
</gene>
<evidence type="ECO:0000313" key="8">
    <source>
        <dbReference type="EMBL" id="NMW93886.1"/>
    </source>
</evidence>
<evidence type="ECO:0000313" key="11">
    <source>
        <dbReference type="Proteomes" id="UP000582487"/>
    </source>
</evidence>
<organism evidence="8 11">
    <name type="scientific">Mobiluncus mulieris</name>
    <dbReference type="NCBI Taxonomy" id="2052"/>
    <lineage>
        <taxon>Bacteria</taxon>
        <taxon>Bacillati</taxon>
        <taxon>Actinomycetota</taxon>
        <taxon>Actinomycetes</taxon>
        <taxon>Actinomycetales</taxon>
        <taxon>Actinomycetaceae</taxon>
        <taxon>Mobiluncus</taxon>
    </lineage>
</organism>
<feature type="transmembrane region" description="Helical" evidence="6">
    <location>
        <begin position="6"/>
        <end position="28"/>
    </location>
</feature>
<name>A0A2J9KQ46_9ACTO</name>
<evidence type="ECO:0000256" key="3">
    <source>
        <dbReference type="ARBA" id="ARBA00022692"/>
    </source>
</evidence>
<comment type="caution">
    <text evidence="8">The sequence shown here is derived from an EMBL/GenBank/DDBJ whole genome shotgun (WGS) entry which is preliminary data.</text>
</comment>
<dbReference type="PANTHER" id="PTHR35007">
    <property type="entry name" value="INTEGRAL MEMBRANE PROTEIN-RELATED"/>
    <property type="match status" value="1"/>
</dbReference>
<dbReference type="EMBL" id="JABCUV010000012">
    <property type="protein sequence ID" value="NMW93886.1"/>
    <property type="molecule type" value="Genomic_DNA"/>
</dbReference>
<dbReference type="Proteomes" id="UP000255284">
    <property type="component" value="Unassembled WGS sequence"/>
</dbReference>
<sequence>MPGNIFITASCAALAVACLGLAILVVSVPRNIPGVFPMWRLKPYLNGESPTRIPHRLASLRELGLVSSDESVRRRIVLAGSKTTLSEIRRRQKLGAIWMGIAALLLTILGAAAHTLNPLAAIFAILVFPLMGVVYPDYRLSAGAKQRQMQLNQELPDAIELLALAVGAGESLYMALERVASRCTQVTGEELTRLMAELKQGEALSMSLTSWRTRTESEVLSHLVDAVVSALERGSPLAQVLREQVADSRSAARNQLLAQGGKKEVWMMIPVVFLILPLTVVFALYPGLVALQMTGGG</sequence>
<feature type="transmembrane region" description="Helical" evidence="6">
    <location>
        <begin position="265"/>
        <end position="285"/>
    </location>
</feature>
<dbReference type="Proteomes" id="UP000582487">
    <property type="component" value="Unassembled WGS sequence"/>
</dbReference>
<keyword evidence="4 6" id="KW-1133">Transmembrane helix</keyword>
<dbReference type="RefSeq" id="WP_004012801.1">
    <property type="nucleotide sequence ID" value="NZ_CAMPNB010000011.1"/>
</dbReference>
<dbReference type="AlphaFoldDB" id="A0A2J9KQ46"/>
<evidence type="ECO:0000256" key="6">
    <source>
        <dbReference type="SAM" id="Phobius"/>
    </source>
</evidence>
<proteinExistence type="predicted"/>
<feature type="transmembrane region" description="Helical" evidence="6">
    <location>
        <begin position="94"/>
        <end position="113"/>
    </location>
</feature>
<dbReference type="InterPro" id="IPR018076">
    <property type="entry name" value="T2SS_GspF_dom"/>
</dbReference>
<dbReference type="GO" id="GO:0005886">
    <property type="term" value="C:plasma membrane"/>
    <property type="evidence" value="ECO:0007669"/>
    <property type="project" value="UniProtKB-SubCell"/>
</dbReference>
<feature type="transmembrane region" description="Helical" evidence="6">
    <location>
        <begin position="119"/>
        <end position="138"/>
    </location>
</feature>
<keyword evidence="3 6" id="KW-0812">Transmembrane</keyword>